<keyword evidence="2" id="KW-1185">Reference proteome</keyword>
<evidence type="ECO:0008006" key="3">
    <source>
        <dbReference type="Google" id="ProtNLM"/>
    </source>
</evidence>
<dbReference type="InterPro" id="IPR036397">
    <property type="entry name" value="RNaseH_sf"/>
</dbReference>
<dbReference type="GO" id="GO:0003676">
    <property type="term" value="F:nucleic acid binding"/>
    <property type="evidence" value="ECO:0007669"/>
    <property type="project" value="InterPro"/>
</dbReference>
<gene>
    <name evidence="1" type="ORF">F511_09877</name>
</gene>
<accession>A0A2Z7D1Q6</accession>
<organism evidence="1 2">
    <name type="scientific">Dorcoceras hygrometricum</name>
    <dbReference type="NCBI Taxonomy" id="472368"/>
    <lineage>
        <taxon>Eukaryota</taxon>
        <taxon>Viridiplantae</taxon>
        <taxon>Streptophyta</taxon>
        <taxon>Embryophyta</taxon>
        <taxon>Tracheophyta</taxon>
        <taxon>Spermatophyta</taxon>
        <taxon>Magnoliopsida</taxon>
        <taxon>eudicotyledons</taxon>
        <taxon>Gunneridae</taxon>
        <taxon>Pentapetalae</taxon>
        <taxon>asterids</taxon>
        <taxon>lamiids</taxon>
        <taxon>Lamiales</taxon>
        <taxon>Gesneriaceae</taxon>
        <taxon>Didymocarpoideae</taxon>
        <taxon>Trichosporeae</taxon>
        <taxon>Loxocarpinae</taxon>
        <taxon>Dorcoceras</taxon>
    </lineage>
</organism>
<name>A0A2Z7D1Q6_9LAMI</name>
<dbReference type="Gene3D" id="3.30.420.10">
    <property type="entry name" value="Ribonuclease H-like superfamily/Ribonuclease H"/>
    <property type="match status" value="1"/>
</dbReference>
<evidence type="ECO:0000313" key="1">
    <source>
        <dbReference type="EMBL" id="KZV50819.1"/>
    </source>
</evidence>
<sequence>MNRTLLDRTRGMLNTAGLAKSFWAEAVKTTCYVINRSPSVAIDLKTPMEVWTGQPADYSRVHTFGSPVYVLYNEQERSKLDSKNPESVSSWAMLME</sequence>
<dbReference type="OrthoDB" id="1929979at2759"/>
<dbReference type="InterPro" id="IPR012337">
    <property type="entry name" value="RNaseH-like_sf"/>
</dbReference>
<dbReference type="EMBL" id="KQ992331">
    <property type="protein sequence ID" value="KZV50819.1"/>
    <property type="molecule type" value="Genomic_DNA"/>
</dbReference>
<dbReference type="AlphaFoldDB" id="A0A2Z7D1Q6"/>
<proteinExistence type="predicted"/>
<dbReference type="InterPro" id="IPR039537">
    <property type="entry name" value="Retrotran_Ty1/copia-like"/>
</dbReference>
<evidence type="ECO:0000313" key="2">
    <source>
        <dbReference type="Proteomes" id="UP000250235"/>
    </source>
</evidence>
<protein>
    <recommendedName>
        <fullName evidence="3">Integrase catalytic domain-containing protein</fullName>
    </recommendedName>
</protein>
<dbReference type="PANTHER" id="PTHR42648:SF28">
    <property type="entry name" value="TRANSPOSON-ENCODED PROTEIN WITH RIBONUCLEASE H-LIKE AND RETROVIRUS ZINC FINGER-LIKE DOMAINS"/>
    <property type="match status" value="1"/>
</dbReference>
<dbReference type="Proteomes" id="UP000250235">
    <property type="component" value="Unassembled WGS sequence"/>
</dbReference>
<dbReference type="SUPFAM" id="SSF53098">
    <property type="entry name" value="Ribonuclease H-like"/>
    <property type="match status" value="1"/>
</dbReference>
<dbReference type="PANTHER" id="PTHR42648">
    <property type="entry name" value="TRANSPOSASE, PUTATIVE-RELATED"/>
    <property type="match status" value="1"/>
</dbReference>
<reference evidence="1 2" key="1">
    <citation type="journal article" date="2015" name="Proc. Natl. Acad. Sci. U.S.A.">
        <title>The resurrection genome of Boea hygrometrica: A blueprint for survival of dehydration.</title>
        <authorList>
            <person name="Xiao L."/>
            <person name="Yang G."/>
            <person name="Zhang L."/>
            <person name="Yang X."/>
            <person name="Zhao S."/>
            <person name="Ji Z."/>
            <person name="Zhou Q."/>
            <person name="Hu M."/>
            <person name="Wang Y."/>
            <person name="Chen M."/>
            <person name="Xu Y."/>
            <person name="Jin H."/>
            <person name="Xiao X."/>
            <person name="Hu G."/>
            <person name="Bao F."/>
            <person name="Hu Y."/>
            <person name="Wan P."/>
            <person name="Li L."/>
            <person name="Deng X."/>
            <person name="Kuang T."/>
            <person name="Xiang C."/>
            <person name="Zhu J.K."/>
            <person name="Oliver M.J."/>
            <person name="He Y."/>
        </authorList>
    </citation>
    <scope>NUCLEOTIDE SEQUENCE [LARGE SCALE GENOMIC DNA]</scope>
    <source>
        <strain evidence="2">cv. XS01</strain>
    </source>
</reference>